<protein>
    <submittedName>
        <fullName evidence="1">Uncharacterized protein</fullName>
    </submittedName>
</protein>
<dbReference type="Proteomes" id="UP000435837">
    <property type="component" value="Unassembled WGS sequence"/>
</dbReference>
<accession>A0A640RXQ3</accession>
<sequence length="79" mass="9429">MRTVSAQQLMNMGTRLRRFRHRGLLRTRHTLTSRPIHLHALELRRRPSEGRLEGYFDERVLQRVPRIRGFTPTRTAPRG</sequence>
<proteinExistence type="predicted"/>
<evidence type="ECO:0000313" key="2">
    <source>
        <dbReference type="Proteomes" id="UP000435837"/>
    </source>
</evidence>
<name>A0A640RXQ3_9ACTN</name>
<reference evidence="1 2" key="1">
    <citation type="submission" date="2019-12" db="EMBL/GenBank/DDBJ databases">
        <title>Whole genome shotgun sequence of Streptomyces caniferus NBRC 15389.</title>
        <authorList>
            <person name="Ichikawa N."/>
            <person name="Kimura A."/>
            <person name="Kitahashi Y."/>
            <person name="Komaki H."/>
            <person name="Tamura T."/>
        </authorList>
    </citation>
    <scope>NUCLEOTIDE SEQUENCE [LARGE SCALE GENOMIC DNA]</scope>
    <source>
        <strain evidence="1 2">NBRC 15389</strain>
    </source>
</reference>
<comment type="caution">
    <text evidence="1">The sequence shown here is derived from an EMBL/GenBank/DDBJ whole genome shotgun (WGS) entry which is preliminary data.</text>
</comment>
<organism evidence="1 2">
    <name type="scientific">Streptomyces caniferus</name>
    <dbReference type="NCBI Taxonomy" id="285557"/>
    <lineage>
        <taxon>Bacteria</taxon>
        <taxon>Bacillati</taxon>
        <taxon>Actinomycetota</taxon>
        <taxon>Actinomycetes</taxon>
        <taxon>Kitasatosporales</taxon>
        <taxon>Streptomycetaceae</taxon>
        <taxon>Streptomyces</taxon>
    </lineage>
</organism>
<dbReference type="AlphaFoldDB" id="A0A640RXQ3"/>
<evidence type="ECO:0000313" key="1">
    <source>
        <dbReference type="EMBL" id="GFE04003.1"/>
    </source>
</evidence>
<dbReference type="EMBL" id="BLIN01000001">
    <property type="protein sequence ID" value="GFE04003.1"/>
    <property type="molecule type" value="Genomic_DNA"/>
</dbReference>
<gene>
    <name evidence="1" type="ORF">Scani_02710</name>
</gene>